<dbReference type="InterPro" id="IPR001387">
    <property type="entry name" value="Cro/C1-type_HTH"/>
</dbReference>
<accession>A0A0L6CS37</accession>
<evidence type="ECO:0000313" key="3">
    <source>
        <dbReference type="EMBL" id="KNX40470.1"/>
    </source>
</evidence>
<dbReference type="InterPro" id="IPR011051">
    <property type="entry name" value="RmlC_Cupin_sf"/>
</dbReference>
<dbReference type="Gene3D" id="1.10.260.40">
    <property type="entry name" value="lambda repressor-like DNA-binding domains"/>
    <property type="match status" value="1"/>
</dbReference>
<dbReference type="Proteomes" id="UP000037046">
    <property type="component" value="Unassembled WGS sequence"/>
</dbReference>
<dbReference type="PANTHER" id="PTHR46797:SF2">
    <property type="entry name" value="TRANSCRIPTIONAL REGULATOR"/>
    <property type="match status" value="1"/>
</dbReference>
<feature type="domain" description="HTH cro/C1-type" evidence="2">
    <location>
        <begin position="6"/>
        <end position="60"/>
    </location>
</feature>
<keyword evidence="4" id="KW-1185">Reference proteome</keyword>
<dbReference type="GO" id="GO:0003700">
    <property type="term" value="F:DNA-binding transcription factor activity"/>
    <property type="evidence" value="ECO:0007669"/>
    <property type="project" value="TreeGrafter"/>
</dbReference>
<evidence type="ECO:0000256" key="1">
    <source>
        <dbReference type="ARBA" id="ARBA00023125"/>
    </source>
</evidence>
<dbReference type="GO" id="GO:0003677">
    <property type="term" value="F:DNA binding"/>
    <property type="evidence" value="ECO:0007669"/>
    <property type="project" value="UniProtKB-KW"/>
</dbReference>
<evidence type="ECO:0000313" key="4">
    <source>
        <dbReference type="Proteomes" id="UP000037046"/>
    </source>
</evidence>
<dbReference type="InterPro" id="IPR014710">
    <property type="entry name" value="RmlC-like_jellyroll"/>
</dbReference>
<dbReference type="RefSeq" id="WP_050663829.1">
    <property type="nucleotide sequence ID" value="NZ_CP118494.1"/>
</dbReference>
<comment type="caution">
    <text evidence="3">The sequence shown here is derived from an EMBL/GenBank/DDBJ whole genome shotgun (WGS) entry which is preliminary data.</text>
</comment>
<sequence>MIGDRIKSLRRVRKLTLKQLADQVGISEGHMSKIENDKTQPSVGVLHKITQSLDVTIGLLFNEKNGHERPVSRAGERPVIDLDPVRRGTGIRLERIIPHSQDHILQCNIHIIEPGGSSEDHIQHVGEEVGYVLDGELDLFLDDDVYHLSKNDSFHFNSSRKHAYRNPGEAQTRILWANTPPTF</sequence>
<dbReference type="OrthoDB" id="9814751at2"/>
<protein>
    <submittedName>
        <fullName evidence="3">HTH-type transcriptional regulator PuuR</fullName>
    </submittedName>
</protein>
<dbReference type="InterPro" id="IPR013096">
    <property type="entry name" value="Cupin_2"/>
</dbReference>
<dbReference type="GO" id="GO:0005829">
    <property type="term" value="C:cytosol"/>
    <property type="evidence" value="ECO:0007669"/>
    <property type="project" value="TreeGrafter"/>
</dbReference>
<dbReference type="InterPro" id="IPR050807">
    <property type="entry name" value="TransReg_Diox_bact_type"/>
</dbReference>
<keyword evidence="1" id="KW-0238">DNA-binding</keyword>
<dbReference type="PATRIC" id="fig|74031.6.peg.3035"/>
<dbReference type="AlphaFoldDB" id="A0A0L6CS37"/>
<dbReference type="InterPro" id="IPR010982">
    <property type="entry name" value="Lambda_DNA-bd_dom_sf"/>
</dbReference>
<dbReference type="PANTHER" id="PTHR46797">
    <property type="entry name" value="HTH-TYPE TRANSCRIPTIONAL REGULATOR"/>
    <property type="match status" value="1"/>
</dbReference>
<dbReference type="Pfam" id="PF07883">
    <property type="entry name" value="Cupin_2"/>
    <property type="match status" value="1"/>
</dbReference>
<dbReference type="Gene3D" id="2.60.120.10">
    <property type="entry name" value="Jelly Rolls"/>
    <property type="match status" value="1"/>
</dbReference>
<dbReference type="Pfam" id="PF12844">
    <property type="entry name" value="HTH_19"/>
    <property type="match status" value="1"/>
</dbReference>
<dbReference type="PROSITE" id="PS50943">
    <property type="entry name" value="HTH_CROC1"/>
    <property type="match status" value="1"/>
</dbReference>
<dbReference type="SMART" id="SM00530">
    <property type="entry name" value="HTH_XRE"/>
    <property type="match status" value="1"/>
</dbReference>
<organism evidence="3 4">
    <name type="scientific">Roseovarius tolerans</name>
    <dbReference type="NCBI Taxonomy" id="74031"/>
    <lineage>
        <taxon>Bacteria</taxon>
        <taxon>Pseudomonadati</taxon>
        <taxon>Pseudomonadota</taxon>
        <taxon>Alphaproteobacteria</taxon>
        <taxon>Rhodobacterales</taxon>
        <taxon>Roseobacteraceae</taxon>
        <taxon>Roseovarius</taxon>
    </lineage>
</organism>
<dbReference type="SUPFAM" id="SSF51182">
    <property type="entry name" value="RmlC-like cupins"/>
    <property type="match status" value="1"/>
</dbReference>
<proteinExistence type="predicted"/>
<evidence type="ECO:0000259" key="2">
    <source>
        <dbReference type="PROSITE" id="PS50943"/>
    </source>
</evidence>
<dbReference type="CDD" id="cd02209">
    <property type="entry name" value="cupin_XRE_C"/>
    <property type="match status" value="1"/>
</dbReference>
<dbReference type="SUPFAM" id="SSF47413">
    <property type="entry name" value="lambda repressor-like DNA-binding domains"/>
    <property type="match status" value="1"/>
</dbReference>
<name>A0A0L6CS37_9RHOB</name>
<dbReference type="EMBL" id="LGVV01000051">
    <property type="protein sequence ID" value="KNX40470.1"/>
    <property type="molecule type" value="Genomic_DNA"/>
</dbReference>
<reference evidence="4" key="1">
    <citation type="submission" date="2015-07" db="EMBL/GenBank/DDBJ databases">
        <title>Draft Genome Sequence of Roseovarius tolerans EL-164, a producer of N-Acylated Alanine Methyl Esters (NAMEs).</title>
        <authorList>
            <person name="Voget S."/>
            <person name="Bruns H."/>
            <person name="Wagner-Doebler I."/>
            <person name="Schulz S."/>
            <person name="Daniel R."/>
        </authorList>
    </citation>
    <scope>NUCLEOTIDE SEQUENCE [LARGE SCALE GENOMIC DNA]</scope>
    <source>
        <strain evidence="4">EL-164</strain>
    </source>
</reference>
<gene>
    <name evidence="3" type="primary">puuR_2</name>
    <name evidence="3" type="ORF">ROTO_29770</name>
</gene>
<dbReference type="CDD" id="cd00093">
    <property type="entry name" value="HTH_XRE"/>
    <property type="match status" value="1"/>
</dbReference>